<dbReference type="InterPro" id="IPR029030">
    <property type="entry name" value="Caspase-like_dom_sf"/>
</dbReference>
<dbReference type="EMBL" id="VCKY01000162">
    <property type="protein sequence ID" value="TMR11263.1"/>
    <property type="molecule type" value="Genomic_DNA"/>
</dbReference>
<dbReference type="SUPFAM" id="SSF52129">
    <property type="entry name" value="Caspase-like"/>
    <property type="match status" value="1"/>
</dbReference>
<feature type="domain" description="Effector-associated" evidence="2">
    <location>
        <begin position="274"/>
        <end position="336"/>
    </location>
</feature>
<dbReference type="AlphaFoldDB" id="A0A5S4F575"/>
<dbReference type="Proteomes" id="UP000309128">
    <property type="component" value="Unassembled WGS sequence"/>
</dbReference>
<protein>
    <submittedName>
        <fullName evidence="3">Caspase family protein</fullName>
    </submittedName>
</protein>
<dbReference type="GO" id="GO:0006508">
    <property type="term" value="P:proteolysis"/>
    <property type="evidence" value="ECO:0007669"/>
    <property type="project" value="InterPro"/>
</dbReference>
<feature type="domain" description="Peptidase C14 caspase" evidence="1">
    <location>
        <begin position="8"/>
        <end position="231"/>
    </location>
</feature>
<proteinExistence type="predicted"/>
<keyword evidence="4" id="KW-1185">Reference proteome</keyword>
<dbReference type="Pfam" id="PF19960">
    <property type="entry name" value="EAD7"/>
    <property type="match status" value="1"/>
</dbReference>
<dbReference type="InterPro" id="IPR011600">
    <property type="entry name" value="Pept_C14_caspase"/>
</dbReference>
<name>A0A5S4F575_9ACTN</name>
<sequence>MTAVFTPGHAVVVGVGRDLDVTVKDAQGIAAILHDPERCAYPESQVAVLTGPRANRAAVLEALGDLARRAGPDSTAVIYFSGHGLRHNGAHFLLPYDYDTADLARLGISGAQLATALEGLRCGRLALILDCCHAGGMAFEDLGAVKAPMPPEARELMVAGKGRALIASSRESEYSLTSKPYSYFTRALVEAFSGVGNSAEDGYVRVADLAMHARQVVPKWTKGRQHPTLDYREADNFVLAYYAAGNARTKGPPMAFAHASDPETLPSPFGVRGVRSFLADALSDSELDDLCLDYYPRVYGEFSSGMSRPAKIRALVEHCANRDGLAELAQRVRTVNANAYDRHFVR</sequence>
<accession>A0A5S4F575</accession>
<evidence type="ECO:0000259" key="2">
    <source>
        <dbReference type="Pfam" id="PF19960"/>
    </source>
</evidence>
<dbReference type="GO" id="GO:0004197">
    <property type="term" value="F:cysteine-type endopeptidase activity"/>
    <property type="evidence" value="ECO:0007669"/>
    <property type="project" value="InterPro"/>
</dbReference>
<dbReference type="InterPro" id="IPR045435">
    <property type="entry name" value="EAD7"/>
</dbReference>
<comment type="caution">
    <text evidence="3">The sequence shown here is derived from an EMBL/GenBank/DDBJ whole genome shotgun (WGS) entry which is preliminary data.</text>
</comment>
<dbReference type="RefSeq" id="WP_138671180.1">
    <property type="nucleotide sequence ID" value="NZ_VCKY01000162.1"/>
</dbReference>
<evidence type="ECO:0000313" key="4">
    <source>
        <dbReference type="Proteomes" id="UP000309128"/>
    </source>
</evidence>
<evidence type="ECO:0000313" key="3">
    <source>
        <dbReference type="EMBL" id="TMR11263.1"/>
    </source>
</evidence>
<dbReference type="Pfam" id="PF00656">
    <property type="entry name" value="Peptidase_C14"/>
    <property type="match status" value="1"/>
</dbReference>
<reference evidence="3 4" key="1">
    <citation type="submission" date="2019-05" db="EMBL/GenBank/DDBJ databases">
        <title>Draft genome sequence of Nonomuraea turkmeniaca DSM 43926.</title>
        <authorList>
            <person name="Saricaoglu S."/>
            <person name="Isik K."/>
        </authorList>
    </citation>
    <scope>NUCLEOTIDE SEQUENCE [LARGE SCALE GENOMIC DNA]</scope>
    <source>
        <strain evidence="3 4">DSM 43926</strain>
    </source>
</reference>
<organism evidence="3 4">
    <name type="scientific">Nonomuraea turkmeniaca</name>
    <dbReference type="NCBI Taxonomy" id="103838"/>
    <lineage>
        <taxon>Bacteria</taxon>
        <taxon>Bacillati</taxon>
        <taxon>Actinomycetota</taxon>
        <taxon>Actinomycetes</taxon>
        <taxon>Streptosporangiales</taxon>
        <taxon>Streptosporangiaceae</taxon>
        <taxon>Nonomuraea</taxon>
    </lineage>
</organism>
<evidence type="ECO:0000259" key="1">
    <source>
        <dbReference type="Pfam" id="PF00656"/>
    </source>
</evidence>
<dbReference type="OrthoDB" id="4464809at2"/>
<gene>
    <name evidence="3" type="ORF">ETD86_36375</name>
</gene>
<dbReference type="Gene3D" id="3.40.50.1460">
    <property type="match status" value="1"/>
</dbReference>